<evidence type="ECO:0000313" key="2">
    <source>
        <dbReference type="EMBL" id="ERI86229.1"/>
    </source>
</evidence>
<gene>
    <name evidence="2" type="ORF">HMPREF1981_01051</name>
</gene>
<reference evidence="2 3" key="1">
    <citation type="submission" date="2013-08" db="EMBL/GenBank/DDBJ databases">
        <authorList>
            <person name="Weinstock G."/>
            <person name="Sodergren E."/>
            <person name="Wylie T."/>
            <person name="Fulton L."/>
            <person name="Fulton R."/>
            <person name="Fronick C."/>
            <person name="O'Laughlin M."/>
            <person name="Godfrey J."/>
            <person name="Miner T."/>
            <person name="Herter B."/>
            <person name="Appelbaum E."/>
            <person name="Cordes M."/>
            <person name="Lek S."/>
            <person name="Wollam A."/>
            <person name="Pepin K.H."/>
            <person name="Palsikar V.B."/>
            <person name="Mitreva M."/>
            <person name="Wilson R.K."/>
        </authorList>
    </citation>
    <scope>NUCLEOTIDE SEQUENCE [LARGE SCALE GENOMIC DNA]</scope>
    <source>
        <strain evidence="2 3">F0041</strain>
    </source>
</reference>
<dbReference type="HOGENOM" id="CLU_3076900_0_0_10"/>
<dbReference type="Proteomes" id="UP000016496">
    <property type="component" value="Unassembled WGS sequence"/>
</dbReference>
<name>U2C6Y6_9BACE</name>
<dbReference type="EMBL" id="AWSV01000057">
    <property type="protein sequence ID" value="ERI86229.1"/>
    <property type="molecule type" value="Genomic_DNA"/>
</dbReference>
<accession>U2C6Y6</accession>
<evidence type="ECO:0000313" key="3">
    <source>
        <dbReference type="Proteomes" id="UP000016496"/>
    </source>
</evidence>
<protein>
    <submittedName>
        <fullName evidence="2">Uncharacterized protein</fullName>
    </submittedName>
</protein>
<sequence length="52" mass="5768">MGKEVLLSPSRGSVKLKQKLRQAEAEAPSGRNRSFVRLKQRLRQAETEASSG</sequence>
<proteinExistence type="predicted"/>
<evidence type="ECO:0000256" key="1">
    <source>
        <dbReference type="SAM" id="MobiDB-lite"/>
    </source>
</evidence>
<dbReference type="AlphaFoldDB" id="U2C6Y6"/>
<feature type="region of interest" description="Disordered" evidence="1">
    <location>
        <begin position="1"/>
        <end position="52"/>
    </location>
</feature>
<comment type="caution">
    <text evidence="2">The sequence shown here is derived from an EMBL/GenBank/DDBJ whole genome shotgun (WGS) entry which is preliminary data.</text>
</comment>
<organism evidence="2 3">
    <name type="scientific">Bacteroides pyogenes F0041</name>
    <dbReference type="NCBI Taxonomy" id="1321819"/>
    <lineage>
        <taxon>Bacteria</taxon>
        <taxon>Pseudomonadati</taxon>
        <taxon>Bacteroidota</taxon>
        <taxon>Bacteroidia</taxon>
        <taxon>Bacteroidales</taxon>
        <taxon>Bacteroidaceae</taxon>
        <taxon>Bacteroides</taxon>
    </lineage>
</organism>
<dbReference type="PATRIC" id="fig|1321819.3.peg.967"/>